<evidence type="ECO:0000256" key="6">
    <source>
        <dbReference type="ARBA" id="ARBA00023235"/>
    </source>
</evidence>
<dbReference type="Pfam" id="PF01028">
    <property type="entry name" value="Topoisom_I"/>
    <property type="match status" value="1"/>
</dbReference>
<dbReference type="GO" id="GO:0003917">
    <property type="term" value="F:DNA topoisomerase type I (single strand cut, ATP-independent) activity"/>
    <property type="evidence" value="ECO:0007669"/>
    <property type="project" value="UniProtKB-EC"/>
</dbReference>
<organism evidence="9 10">
    <name type="scientific">Rhizobium rhizoryzae</name>
    <dbReference type="NCBI Taxonomy" id="451876"/>
    <lineage>
        <taxon>Bacteria</taxon>
        <taxon>Pseudomonadati</taxon>
        <taxon>Pseudomonadota</taxon>
        <taxon>Alphaproteobacteria</taxon>
        <taxon>Hyphomicrobiales</taxon>
        <taxon>Rhizobiaceae</taxon>
        <taxon>Rhizobium/Agrobacterium group</taxon>
        <taxon>Rhizobium</taxon>
    </lineage>
</organism>
<keyword evidence="4" id="KW-0799">Topoisomerase</keyword>
<dbReference type="InterPro" id="IPR013500">
    <property type="entry name" value="TopoI_cat_euk"/>
</dbReference>
<gene>
    <name evidence="9" type="ORF">GGQ72_002646</name>
</gene>
<dbReference type="RefSeq" id="WP_062555868.1">
    <property type="nucleotide sequence ID" value="NZ_CP049250.1"/>
</dbReference>
<comment type="catalytic activity">
    <reaction evidence="1">
        <text>ATP-independent breakage of single-stranded DNA, followed by passage and rejoining.</text>
        <dbReference type="EC" id="5.6.2.1"/>
    </reaction>
</comment>
<reference evidence="9 10" key="1">
    <citation type="submission" date="2020-08" db="EMBL/GenBank/DDBJ databases">
        <title>Genomic Encyclopedia of Type Strains, Phase IV (KMG-IV): sequencing the most valuable type-strain genomes for metagenomic binning, comparative biology and taxonomic classification.</title>
        <authorList>
            <person name="Goeker M."/>
        </authorList>
    </citation>
    <scope>NUCLEOTIDE SEQUENCE [LARGE SCALE GENOMIC DNA]</scope>
    <source>
        <strain evidence="9 10">DSM 29514</strain>
    </source>
</reference>
<evidence type="ECO:0000259" key="7">
    <source>
        <dbReference type="Pfam" id="PF01028"/>
    </source>
</evidence>
<keyword evidence="6 9" id="KW-0413">Isomerase</keyword>
<dbReference type="Pfam" id="PF21338">
    <property type="entry name" value="Top1B_N_bact"/>
    <property type="match status" value="1"/>
</dbReference>
<dbReference type="PRINTS" id="PR00416">
    <property type="entry name" value="EUTPISMRASEI"/>
</dbReference>
<evidence type="ECO:0000256" key="2">
    <source>
        <dbReference type="ARBA" id="ARBA00006645"/>
    </source>
</evidence>
<dbReference type="Gene3D" id="1.10.132.120">
    <property type="match status" value="1"/>
</dbReference>
<dbReference type="EMBL" id="JACIEC010000002">
    <property type="protein sequence ID" value="MBB4144094.1"/>
    <property type="molecule type" value="Genomic_DNA"/>
</dbReference>
<comment type="caution">
    <text evidence="9">The sequence shown here is derived from an EMBL/GenBank/DDBJ whole genome shotgun (WGS) entry which is preliminary data.</text>
</comment>
<feature type="domain" description="DNA topoisomerase I catalytic core eukaryotic-type" evidence="7">
    <location>
        <begin position="98"/>
        <end position="280"/>
    </location>
</feature>
<evidence type="ECO:0000259" key="8">
    <source>
        <dbReference type="Pfam" id="PF21338"/>
    </source>
</evidence>
<dbReference type="InterPro" id="IPR011010">
    <property type="entry name" value="DNA_brk_join_enz"/>
</dbReference>
<dbReference type="PROSITE" id="PS52038">
    <property type="entry name" value="TOPO_IB_2"/>
    <property type="match status" value="1"/>
</dbReference>
<evidence type="ECO:0000256" key="3">
    <source>
        <dbReference type="ARBA" id="ARBA00012891"/>
    </source>
</evidence>
<accession>A0A7W6LGR5</accession>
<dbReference type="GO" id="GO:0006265">
    <property type="term" value="P:DNA topological change"/>
    <property type="evidence" value="ECO:0007669"/>
    <property type="project" value="InterPro"/>
</dbReference>
<evidence type="ECO:0000256" key="4">
    <source>
        <dbReference type="ARBA" id="ARBA00023029"/>
    </source>
</evidence>
<feature type="domain" description="DNA topoisomerase IB N-terminal" evidence="8">
    <location>
        <begin position="37"/>
        <end position="85"/>
    </location>
</feature>
<dbReference type="GO" id="GO:0003677">
    <property type="term" value="F:DNA binding"/>
    <property type="evidence" value="ECO:0007669"/>
    <property type="project" value="UniProtKB-KW"/>
</dbReference>
<dbReference type="Gene3D" id="3.30.66.10">
    <property type="entry name" value="DNA topoisomerase I domain"/>
    <property type="match status" value="1"/>
</dbReference>
<evidence type="ECO:0000313" key="9">
    <source>
        <dbReference type="EMBL" id="MBB4144094.1"/>
    </source>
</evidence>
<dbReference type="InterPro" id="IPR035447">
    <property type="entry name" value="DNA_topo_I_N_sf"/>
</dbReference>
<dbReference type="InterPro" id="IPR049331">
    <property type="entry name" value="Top1B_N_bact"/>
</dbReference>
<proteinExistence type="inferred from homology"/>
<name>A0A7W6LGR5_9HYPH</name>
<dbReference type="InterPro" id="IPR014711">
    <property type="entry name" value="TopoI_cat_a-hlx-sub_euk"/>
</dbReference>
<evidence type="ECO:0000313" key="10">
    <source>
        <dbReference type="Proteomes" id="UP000519897"/>
    </source>
</evidence>
<keyword evidence="10" id="KW-1185">Reference proteome</keyword>
<dbReference type="Proteomes" id="UP000519897">
    <property type="component" value="Unassembled WGS sequence"/>
</dbReference>
<dbReference type="EC" id="5.6.2.1" evidence="3"/>
<dbReference type="SUPFAM" id="SSF56349">
    <property type="entry name" value="DNA breaking-rejoining enzymes"/>
    <property type="match status" value="1"/>
</dbReference>
<protein>
    <recommendedName>
        <fullName evidence="3">DNA topoisomerase</fullName>
        <ecNumber evidence="3">5.6.2.1</ecNumber>
    </recommendedName>
</protein>
<dbReference type="InterPro" id="IPR001631">
    <property type="entry name" value="TopoI"/>
</dbReference>
<keyword evidence="5" id="KW-0238">DNA-binding</keyword>
<dbReference type="Gene3D" id="3.90.15.10">
    <property type="entry name" value="Topoisomerase I, Chain A, domain 3"/>
    <property type="match status" value="1"/>
</dbReference>
<dbReference type="SUPFAM" id="SSF55869">
    <property type="entry name" value="DNA topoisomerase I domain"/>
    <property type="match status" value="1"/>
</dbReference>
<dbReference type="AlphaFoldDB" id="A0A7W6LGR5"/>
<sequence>MDVTSTLEPAKPLLDTIGLVYVSDAEPGIRRLRRGKGFCYRMPDGSLLCEGPEKQRISALGLPPAYENVWICLDPNGHLQATGLDARGRKQYRYHSAWQTFRSELKYDQLGSFADALPRIRRRIERDLLNGLDRQEAVLAALVSLLDVTHLRIGNRAYAKQNKTYGATTLLKRHMSFSEDGVLLKFTAKGGKRVRHTIRHPKLQRLFEQIADLPGRQLFSWLDEEGVAHPVDSGRLNSYLASCAGLTVSAKTFRTWGGSLAAFTAATRAVKQGEKVRIKMLTHAASERLQNTPAVCRNSYIHPTVLALAEDISPLQRLMEKPLAADAKVRGLRAEEQWLRAFLKLSNAG</sequence>
<evidence type="ECO:0000256" key="1">
    <source>
        <dbReference type="ARBA" id="ARBA00000213"/>
    </source>
</evidence>
<evidence type="ECO:0000256" key="5">
    <source>
        <dbReference type="ARBA" id="ARBA00023125"/>
    </source>
</evidence>
<comment type="similarity">
    <text evidence="2">Belongs to the type IB topoisomerase family.</text>
</comment>